<dbReference type="GO" id="GO:0015276">
    <property type="term" value="F:ligand-gated monoatomic ion channel activity"/>
    <property type="evidence" value="ECO:0007669"/>
    <property type="project" value="InterPro"/>
</dbReference>
<protein>
    <submittedName>
        <fullName evidence="9">Amino acid ABC transporter substrate-binding protein/permease</fullName>
    </submittedName>
</protein>
<comment type="similarity">
    <text evidence="7">Belongs to the binding-protein-dependent transport system permease family.</text>
</comment>
<dbReference type="SUPFAM" id="SSF53850">
    <property type="entry name" value="Periplasmic binding protein-like II"/>
    <property type="match status" value="1"/>
</dbReference>
<organism evidence="9">
    <name type="scientific">Bifidobacterium aquikefiricola</name>
    <dbReference type="NCBI Taxonomy" id="3059038"/>
    <lineage>
        <taxon>Bacteria</taxon>
        <taxon>Bacillati</taxon>
        <taxon>Actinomycetota</taxon>
        <taxon>Actinomycetes</taxon>
        <taxon>Bifidobacteriales</taxon>
        <taxon>Bifidobacteriaceae</taxon>
        <taxon>Bifidobacterium</taxon>
    </lineage>
</organism>
<evidence type="ECO:0000259" key="8">
    <source>
        <dbReference type="PROSITE" id="PS50928"/>
    </source>
</evidence>
<dbReference type="InterPro" id="IPR000515">
    <property type="entry name" value="MetI-like"/>
</dbReference>
<dbReference type="SUPFAM" id="SSF161098">
    <property type="entry name" value="MetI-like"/>
    <property type="match status" value="1"/>
</dbReference>
<dbReference type="SMART" id="SM00079">
    <property type="entry name" value="PBPe"/>
    <property type="match status" value="1"/>
</dbReference>
<dbReference type="InterPro" id="IPR010065">
    <property type="entry name" value="AA_ABC_transptr_permease_3TM"/>
</dbReference>
<keyword evidence="6 7" id="KW-0472">Membrane</keyword>
<evidence type="ECO:0000256" key="1">
    <source>
        <dbReference type="ARBA" id="ARBA00004651"/>
    </source>
</evidence>
<keyword evidence="5 7" id="KW-1133">Transmembrane helix</keyword>
<keyword evidence="4 7" id="KW-0812">Transmembrane</keyword>
<dbReference type="Gene3D" id="1.10.3720.10">
    <property type="entry name" value="MetI-like"/>
    <property type="match status" value="1"/>
</dbReference>
<dbReference type="InterPro" id="IPR001320">
    <property type="entry name" value="Iontro_rcpt_C"/>
</dbReference>
<comment type="subcellular location">
    <subcellularLocation>
        <location evidence="1 7">Cell membrane</location>
        <topology evidence="1 7">Multi-pass membrane protein</topology>
    </subcellularLocation>
</comment>
<dbReference type="SMART" id="SM00062">
    <property type="entry name" value="PBPb"/>
    <property type="match status" value="1"/>
</dbReference>
<dbReference type="PANTHER" id="PTHR30614:SF46">
    <property type="entry name" value="ABC TRANSPORTER MEMBRANE SPANNING PERMEASE-GLUTAMINE TRANSPORT"/>
    <property type="match status" value="1"/>
</dbReference>
<evidence type="ECO:0000256" key="4">
    <source>
        <dbReference type="ARBA" id="ARBA00022692"/>
    </source>
</evidence>
<dbReference type="GO" id="GO:0043190">
    <property type="term" value="C:ATP-binding cassette (ABC) transporter complex"/>
    <property type="evidence" value="ECO:0007669"/>
    <property type="project" value="InterPro"/>
</dbReference>
<feature type="transmembrane region" description="Helical" evidence="7">
    <location>
        <begin position="325"/>
        <end position="347"/>
    </location>
</feature>
<dbReference type="RefSeq" id="WP_369344377.1">
    <property type="nucleotide sequence ID" value="NZ_CP129674.1"/>
</dbReference>
<evidence type="ECO:0000313" key="9">
    <source>
        <dbReference type="EMBL" id="XDS44831.1"/>
    </source>
</evidence>
<dbReference type="Pfam" id="PF00497">
    <property type="entry name" value="SBP_bac_3"/>
    <property type="match status" value="1"/>
</dbReference>
<keyword evidence="2 7" id="KW-0813">Transport</keyword>
<dbReference type="CDD" id="cd13619">
    <property type="entry name" value="PBP2_GlnP"/>
    <property type="match status" value="1"/>
</dbReference>
<proteinExistence type="inferred from homology"/>
<gene>
    <name evidence="9" type="ORF">QN215_01460</name>
</gene>
<dbReference type="PANTHER" id="PTHR30614">
    <property type="entry name" value="MEMBRANE COMPONENT OF AMINO ACID ABC TRANSPORTER"/>
    <property type="match status" value="1"/>
</dbReference>
<feature type="domain" description="ABC transmembrane type-1" evidence="8">
    <location>
        <begin position="321"/>
        <end position="512"/>
    </location>
</feature>
<dbReference type="CDD" id="cd06261">
    <property type="entry name" value="TM_PBP2"/>
    <property type="match status" value="1"/>
</dbReference>
<dbReference type="EMBL" id="CP129674">
    <property type="protein sequence ID" value="XDS44831.1"/>
    <property type="molecule type" value="Genomic_DNA"/>
</dbReference>
<evidence type="ECO:0000256" key="6">
    <source>
        <dbReference type="ARBA" id="ARBA00023136"/>
    </source>
</evidence>
<dbReference type="AlphaFoldDB" id="A0AB39U7K5"/>
<dbReference type="InterPro" id="IPR035906">
    <property type="entry name" value="MetI-like_sf"/>
</dbReference>
<dbReference type="Gene3D" id="3.40.190.10">
    <property type="entry name" value="Periplasmic binding protein-like II"/>
    <property type="match status" value="2"/>
</dbReference>
<dbReference type="Pfam" id="PF00528">
    <property type="entry name" value="BPD_transp_1"/>
    <property type="match status" value="1"/>
</dbReference>
<accession>A0AB39U7K5</accession>
<sequence>MQSGTDARAGSSQNTKLLATIIAIALMIMGLFAGGTQVAQAAEGTQKASNTSTVTEATRKEALKAKGKAFTIATDTTFAPFEFRDGGKLVGIDMDLMNAIAKDQGFTVTIQSLGFNAALQALSSNQADGVIAGMSITDERKQIYDFSDPYFESGIQMAVAKNDSTITSYKDLKGKTVVVKSGSEGESYAKSVAQKYGFSIKSVDQSATMYEMVKSGNASAVFDDYPVLAYGVSQNNGLKTVTKKIPEGSYGFAVNKGKQQALLAAFNVGLQNLKENGRYDKILVKYLGSSASTGSATIKTAAQSSFWQLVKHSFPALMLGLRNTLIITALSFIVAMLLSLIFGLMRVYPNRIVRFIAQIYVAVFRGTPLLVWAFFFYFGIPQLVGHALSNWLWISGLLTLSLNSGSYLTEILRGAIQSVNIGQTEGAQSLGLTYGQTMREIILPQAFKIAMPSVINQLIIMIKDSSLLLTIGFADLLYQAQQLYAANFRVTETLLMVGVLYFVAISLLTLVANWADRKLHRR</sequence>
<dbReference type="InterPro" id="IPR043429">
    <property type="entry name" value="ArtM/GltK/GlnP/TcyL/YhdX-like"/>
</dbReference>
<feature type="transmembrane region" description="Helical" evidence="7">
    <location>
        <begin position="494"/>
        <end position="515"/>
    </location>
</feature>
<evidence type="ECO:0000256" key="5">
    <source>
        <dbReference type="ARBA" id="ARBA00022989"/>
    </source>
</evidence>
<dbReference type="PROSITE" id="PS50928">
    <property type="entry name" value="ABC_TM1"/>
    <property type="match status" value="1"/>
</dbReference>
<dbReference type="GO" id="GO:0006865">
    <property type="term" value="P:amino acid transport"/>
    <property type="evidence" value="ECO:0007669"/>
    <property type="project" value="TreeGrafter"/>
</dbReference>
<keyword evidence="3" id="KW-1003">Cell membrane</keyword>
<evidence type="ECO:0000256" key="2">
    <source>
        <dbReference type="ARBA" id="ARBA00022448"/>
    </source>
</evidence>
<name>A0AB39U7K5_9BIFI</name>
<dbReference type="InterPro" id="IPR001638">
    <property type="entry name" value="Solute-binding_3/MltF_N"/>
</dbReference>
<evidence type="ECO:0000256" key="3">
    <source>
        <dbReference type="ARBA" id="ARBA00022475"/>
    </source>
</evidence>
<reference evidence="9" key="1">
    <citation type="submission" date="2023-07" db="EMBL/GenBank/DDBJ databases">
        <title>Bifidobacterium aquikefiriaerophilum sp. nov. and Bifidobacterium eccum sp. nov., isolated from water kefir.</title>
        <authorList>
            <person name="Breselge S."/>
            <person name="Bellassi P."/>
            <person name="Barcenilla C."/>
            <person name="Alvarez-Ordonez A."/>
            <person name="Morelli L."/>
            <person name="Cotter P.D."/>
        </authorList>
    </citation>
    <scope>NUCLEOTIDE SEQUENCE</scope>
    <source>
        <strain evidence="9">WK041_4_12</strain>
    </source>
</reference>
<dbReference type="KEGG" id="baqk:QN215_01460"/>
<feature type="transmembrane region" description="Helical" evidence="7">
    <location>
        <begin position="359"/>
        <end position="379"/>
    </location>
</feature>
<evidence type="ECO:0000256" key="7">
    <source>
        <dbReference type="RuleBase" id="RU363032"/>
    </source>
</evidence>
<dbReference type="NCBIfam" id="TIGR01726">
    <property type="entry name" value="HEQRo_perm_3TM"/>
    <property type="match status" value="1"/>
</dbReference>